<evidence type="ECO:0000313" key="3">
    <source>
        <dbReference type="Proteomes" id="UP000498980"/>
    </source>
</evidence>
<dbReference type="Proteomes" id="UP000498980">
    <property type="component" value="Unassembled WGS sequence"/>
</dbReference>
<sequence length="186" mass="20541">MGATDITGNRSVINLVRVPRIQTLVPPTGARPGRVVRTGPNRRVRRTKNRRTRWRASARHGAVIGKRVGTGVNHDIVGARGAPDAEHRPHPARATEASTHRVPRCRVLPHRPLLTGEWSPLHPMNIAVGGSVHENGFWSHFVELLRSVTCRDRMALRGSLTEPFGIMPAWTSTSPHRPALARCESV</sequence>
<feature type="region of interest" description="Disordered" evidence="1">
    <location>
        <begin position="80"/>
        <end position="101"/>
    </location>
</feature>
<evidence type="ECO:0000256" key="1">
    <source>
        <dbReference type="SAM" id="MobiDB-lite"/>
    </source>
</evidence>
<dbReference type="EMBL" id="BLWC01000001">
    <property type="protein sequence ID" value="GFN01259.1"/>
    <property type="molecule type" value="Genomic_DNA"/>
</dbReference>
<evidence type="ECO:0000313" key="2">
    <source>
        <dbReference type="EMBL" id="GFN01259.1"/>
    </source>
</evidence>
<dbReference type="AlphaFoldDB" id="A0A7J0CFS9"/>
<accession>A0A7J0CFS9</accession>
<organism evidence="2 3">
    <name type="scientific">Streptomyces fulvorobeus</name>
    <dbReference type="NCBI Taxonomy" id="284028"/>
    <lineage>
        <taxon>Bacteria</taxon>
        <taxon>Bacillati</taxon>
        <taxon>Actinomycetota</taxon>
        <taxon>Actinomycetes</taxon>
        <taxon>Kitasatosporales</taxon>
        <taxon>Streptomycetaceae</taxon>
        <taxon>Streptomyces</taxon>
    </lineage>
</organism>
<comment type="caution">
    <text evidence="2">The sequence shown here is derived from an EMBL/GenBank/DDBJ whole genome shotgun (WGS) entry which is preliminary data.</text>
</comment>
<protein>
    <submittedName>
        <fullName evidence="2">Uncharacterized protein</fullName>
    </submittedName>
</protein>
<gene>
    <name evidence="2" type="ORF">Sfulv_60690</name>
</gene>
<name>A0A7J0CFS9_9ACTN</name>
<reference evidence="2 3" key="1">
    <citation type="submission" date="2020-05" db="EMBL/GenBank/DDBJ databases">
        <title>Whole genome shotgun sequence of Streptomyces fulvorobeus NBRC 15897.</title>
        <authorList>
            <person name="Komaki H."/>
            <person name="Tamura T."/>
        </authorList>
    </citation>
    <scope>NUCLEOTIDE SEQUENCE [LARGE SCALE GENOMIC DNA]</scope>
    <source>
        <strain evidence="2 3">NBRC 15897</strain>
    </source>
</reference>
<proteinExistence type="predicted"/>
<keyword evidence="3" id="KW-1185">Reference proteome</keyword>